<feature type="transmembrane region" description="Helical" evidence="5">
    <location>
        <begin position="91"/>
        <end position="109"/>
    </location>
</feature>
<keyword evidence="8" id="KW-1185">Reference proteome</keyword>
<reference evidence="7" key="1">
    <citation type="submission" date="2020-09" db="EMBL/GenBank/DDBJ databases">
        <authorList>
            <person name="Kikuchi T."/>
        </authorList>
    </citation>
    <scope>NUCLEOTIDE SEQUENCE</scope>
    <source>
        <strain evidence="7">SH1</strain>
    </source>
</reference>
<dbReference type="GO" id="GO:0022857">
    <property type="term" value="F:transmembrane transporter activity"/>
    <property type="evidence" value="ECO:0007669"/>
    <property type="project" value="InterPro"/>
</dbReference>
<comment type="caution">
    <text evidence="7">The sequence shown here is derived from an EMBL/GenBank/DDBJ whole genome shotgun (WGS) entry which is preliminary data.</text>
</comment>
<dbReference type="PANTHER" id="PTHR24002">
    <property type="entry name" value="SOLUTE CARRIER FAMILY 22 MEMBER 18"/>
    <property type="match status" value="1"/>
</dbReference>
<dbReference type="Gene3D" id="1.20.1250.20">
    <property type="entry name" value="MFS general substrate transporter like domains"/>
    <property type="match status" value="1"/>
</dbReference>
<feature type="transmembrane region" description="Helical" evidence="5">
    <location>
        <begin position="296"/>
        <end position="314"/>
    </location>
</feature>
<evidence type="ECO:0000313" key="8">
    <source>
        <dbReference type="Proteomes" id="UP000614601"/>
    </source>
</evidence>
<dbReference type="InterPro" id="IPR011701">
    <property type="entry name" value="MFS"/>
</dbReference>
<dbReference type="Proteomes" id="UP000614601">
    <property type="component" value="Unassembled WGS sequence"/>
</dbReference>
<evidence type="ECO:0000313" key="7">
    <source>
        <dbReference type="EMBL" id="CAD5206306.1"/>
    </source>
</evidence>
<dbReference type="EMBL" id="CAJFDH010000001">
    <property type="protein sequence ID" value="CAD5206306.1"/>
    <property type="molecule type" value="Genomic_DNA"/>
</dbReference>
<dbReference type="PANTHER" id="PTHR24002:SF3">
    <property type="entry name" value="SOLUTE CARRIER FAMILY 22 MEMBER 18"/>
    <property type="match status" value="1"/>
</dbReference>
<feature type="transmembrane region" description="Helical" evidence="5">
    <location>
        <begin position="43"/>
        <end position="61"/>
    </location>
</feature>
<dbReference type="GO" id="GO:0005635">
    <property type="term" value="C:nuclear envelope"/>
    <property type="evidence" value="ECO:0007669"/>
    <property type="project" value="TreeGrafter"/>
</dbReference>
<proteinExistence type="predicted"/>
<feature type="transmembrane region" description="Helical" evidence="5">
    <location>
        <begin position="130"/>
        <end position="152"/>
    </location>
</feature>
<name>A0A811JSR3_9BILA</name>
<feature type="transmembrane region" description="Helical" evidence="5">
    <location>
        <begin position="68"/>
        <end position="85"/>
    </location>
</feature>
<evidence type="ECO:0000256" key="1">
    <source>
        <dbReference type="ARBA" id="ARBA00004141"/>
    </source>
</evidence>
<dbReference type="AlphaFoldDB" id="A0A811JSR3"/>
<dbReference type="Proteomes" id="UP000783686">
    <property type="component" value="Unassembled WGS sequence"/>
</dbReference>
<feature type="transmembrane region" description="Helical" evidence="5">
    <location>
        <begin position="326"/>
        <end position="344"/>
    </location>
</feature>
<dbReference type="InterPro" id="IPR001958">
    <property type="entry name" value="Tet-R_TetA/multi-R_MdtG-like"/>
</dbReference>
<feature type="transmembrane region" description="Helical" evidence="5">
    <location>
        <begin position="243"/>
        <end position="263"/>
    </location>
</feature>
<evidence type="ECO:0008006" key="9">
    <source>
        <dbReference type="Google" id="ProtNLM"/>
    </source>
</evidence>
<feature type="transmembrane region" description="Helical" evidence="5">
    <location>
        <begin position="158"/>
        <end position="175"/>
    </location>
</feature>
<accession>A0A811JSR3</accession>
<dbReference type="InterPro" id="IPR036259">
    <property type="entry name" value="MFS_trans_sf"/>
</dbReference>
<gene>
    <name evidence="7" type="ORF">BOKJ2_LOCUS990</name>
</gene>
<keyword evidence="4 5" id="KW-0472">Membrane</keyword>
<dbReference type="PRINTS" id="PR01035">
    <property type="entry name" value="TCRTETA"/>
</dbReference>
<dbReference type="GO" id="GO:0016020">
    <property type="term" value="C:membrane"/>
    <property type="evidence" value="ECO:0007669"/>
    <property type="project" value="UniProtKB-SubCell"/>
</dbReference>
<feature type="transmembrane region" description="Helical" evidence="5">
    <location>
        <begin position="209"/>
        <end position="231"/>
    </location>
</feature>
<organism evidence="7 8">
    <name type="scientific">Bursaphelenchus okinawaensis</name>
    <dbReference type="NCBI Taxonomy" id="465554"/>
    <lineage>
        <taxon>Eukaryota</taxon>
        <taxon>Metazoa</taxon>
        <taxon>Ecdysozoa</taxon>
        <taxon>Nematoda</taxon>
        <taxon>Chromadorea</taxon>
        <taxon>Rhabditida</taxon>
        <taxon>Tylenchina</taxon>
        <taxon>Tylenchomorpha</taxon>
        <taxon>Aphelenchoidea</taxon>
        <taxon>Aphelenchoididae</taxon>
        <taxon>Bursaphelenchus</taxon>
    </lineage>
</organism>
<evidence type="ECO:0000256" key="5">
    <source>
        <dbReference type="SAM" id="Phobius"/>
    </source>
</evidence>
<dbReference type="Pfam" id="PF07690">
    <property type="entry name" value="MFS_1"/>
    <property type="match status" value="1"/>
</dbReference>
<protein>
    <recommendedName>
        <fullName evidence="9">MFS domain-containing protein</fullName>
    </recommendedName>
</protein>
<dbReference type="OrthoDB" id="440553at2759"/>
<evidence type="ECO:0000256" key="2">
    <source>
        <dbReference type="ARBA" id="ARBA00022692"/>
    </source>
</evidence>
<feature type="signal peptide" evidence="6">
    <location>
        <begin position="1"/>
        <end position="16"/>
    </location>
</feature>
<feature type="chain" id="PRO_5036408197" description="MFS domain-containing protein" evidence="6">
    <location>
        <begin position="17"/>
        <end position="386"/>
    </location>
</feature>
<dbReference type="EMBL" id="CAJFCW020000001">
    <property type="protein sequence ID" value="CAG9081246.1"/>
    <property type="molecule type" value="Genomic_DNA"/>
</dbReference>
<sequence>MSQLLVLYCLSSLLNAVQFVQMSTFGYMCKSVHVSDLHQGYVKTYFIGLQLIGTPLIGVLVSKLGLKLALIITFLSTAASCFFLAISQGLFLIIVSQSFGILMVGHQAFQTAIAHSTKPGPERTSAFSKLGLSFGAGFVLTPIITKLSTLILGQSGPLLMGAAICVLTLPLLLTVRDAHPEESEDPKEKKPLGSGVDIIMKDPVLRNLFLTKLLVTCPAYVIFGTLQLHLINTFGMTQTQDSFMQLEIGMGIMFANSIGQMVLSKFFKENQLIKYSAIAAVLCYSGFMYLKFFWLIFPLLFILIQTITFVNNASDSMMTTRIKSEQQGLILGLANSAIAFVRAAAPTFSVLIIEQFGFGFLGLIGVVSASTGVLLSNTTPDYQKLD</sequence>
<evidence type="ECO:0000256" key="6">
    <source>
        <dbReference type="SAM" id="SignalP"/>
    </source>
</evidence>
<keyword evidence="2 5" id="KW-0812">Transmembrane</keyword>
<comment type="subcellular location">
    <subcellularLocation>
        <location evidence="1">Membrane</location>
        <topology evidence="1">Multi-pass membrane protein</topology>
    </subcellularLocation>
</comment>
<keyword evidence="3 5" id="KW-1133">Transmembrane helix</keyword>
<feature type="transmembrane region" description="Helical" evidence="5">
    <location>
        <begin position="356"/>
        <end position="375"/>
    </location>
</feature>
<evidence type="ECO:0000256" key="4">
    <source>
        <dbReference type="ARBA" id="ARBA00023136"/>
    </source>
</evidence>
<keyword evidence="6" id="KW-0732">Signal</keyword>
<dbReference type="SUPFAM" id="SSF103473">
    <property type="entry name" value="MFS general substrate transporter"/>
    <property type="match status" value="1"/>
</dbReference>
<evidence type="ECO:0000256" key="3">
    <source>
        <dbReference type="ARBA" id="ARBA00022989"/>
    </source>
</evidence>